<evidence type="ECO:0000313" key="5">
    <source>
        <dbReference type="Proteomes" id="UP000507470"/>
    </source>
</evidence>
<feature type="domain" description="B box-type" evidence="3">
    <location>
        <begin position="4"/>
        <end position="50"/>
    </location>
</feature>
<feature type="coiled-coil region" evidence="2">
    <location>
        <begin position="328"/>
        <end position="392"/>
    </location>
</feature>
<dbReference type="InterPro" id="IPR000315">
    <property type="entry name" value="Znf_B-box"/>
</dbReference>
<keyword evidence="1" id="KW-0862">Zinc</keyword>
<keyword evidence="1" id="KW-0479">Metal-binding</keyword>
<organism evidence="4 5">
    <name type="scientific">Mytilus coruscus</name>
    <name type="common">Sea mussel</name>
    <dbReference type="NCBI Taxonomy" id="42192"/>
    <lineage>
        <taxon>Eukaryota</taxon>
        <taxon>Metazoa</taxon>
        <taxon>Spiralia</taxon>
        <taxon>Lophotrochozoa</taxon>
        <taxon>Mollusca</taxon>
        <taxon>Bivalvia</taxon>
        <taxon>Autobranchia</taxon>
        <taxon>Pteriomorphia</taxon>
        <taxon>Mytilida</taxon>
        <taxon>Mytiloidea</taxon>
        <taxon>Mytilidae</taxon>
        <taxon>Mytilinae</taxon>
        <taxon>Mytilus</taxon>
    </lineage>
</organism>
<evidence type="ECO:0000259" key="3">
    <source>
        <dbReference type="PROSITE" id="PS50119"/>
    </source>
</evidence>
<protein>
    <recommendedName>
        <fullName evidence="3">B box-type domain-containing protein</fullName>
    </recommendedName>
</protein>
<dbReference type="Pfam" id="PF00643">
    <property type="entry name" value="zf-B_box"/>
    <property type="match status" value="1"/>
</dbReference>
<evidence type="ECO:0000313" key="4">
    <source>
        <dbReference type="EMBL" id="CAC5382789.1"/>
    </source>
</evidence>
<gene>
    <name evidence="4" type="ORF">MCOR_18584</name>
</gene>
<feature type="coiled-coil region" evidence="2">
    <location>
        <begin position="271"/>
        <end position="298"/>
    </location>
</feature>
<dbReference type="OrthoDB" id="6134531at2759"/>
<keyword evidence="1" id="KW-0863">Zinc-finger</keyword>
<dbReference type="PROSITE" id="PS50119">
    <property type="entry name" value="ZF_BBOX"/>
    <property type="match status" value="1"/>
</dbReference>
<keyword evidence="5" id="KW-1185">Reference proteome</keyword>
<proteinExistence type="predicted"/>
<accession>A0A6J8BJE2</accession>
<evidence type="ECO:0000256" key="1">
    <source>
        <dbReference type="PROSITE-ProRule" id="PRU00024"/>
    </source>
</evidence>
<dbReference type="GO" id="GO:0008270">
    <property type="term" value="F:zinc ion binding"/>
    <property type="evidence" value="ECO:0007669"/>
    <property type="project" value="UniProtKB-KW"/>
</dbReference>
<sequence length="447" mass="52461">MAQIAARECNICEENEGKYVCYECSHFFCECCKLLHGKFPANRHHTVTASVSIDLQTFSFKHKCQKHNHEFLHFCSTCSCLTCNECVTSEHNSHVFRSVGDVAADARETIKENIINIKDKILRLTQLVEEIKFTTMSKIQKNYEQFTYDATQLSHALKNIVQVVTDVNINHASDFLALETAHWNQNLATVETLLQEHTSICTKLENVLTESHNVTFFINCCELLKEFEASEDFPVFDETNILHGLNVKEFIGKVVEMMKSKYDISYLSEESTQYEVEITKLNDQIRNDKERYQKETEDLHVTLTIQQSDIAELKAKNINEGRLYEMEIGELKDQIKNDEVRYQEETEQLQVILTRKQEEMDEFNSKFRETRINEMEQTIEELQVELLKHLGTTDADLEKQQLNEYGKSNINWIRDVHFHYDIYKYLSLEQYFNQNFRMINIRQCGNV</sequence>
<dbReference type="AlphaFoldDB" id="A0A6J8BJE2"/>
<name>A0A6J8BJE2_MYTCO</name>
<dbReference type="EMBL" id="CACVKT020003265">
    <property type="protein sequence ID" value="CAC5382789.1"/>
    <property type="molecule type" value="Genomic_DNA"/>
</dbReference>
<dbReference type="CDD" id="cd19757">
    <property type="entry name" value="Bbox1"/>
    <property type="match status" value="1"/>
</dbReference>
<keyword evidence="2" id="KW-0175">Coiled coil</keyword>
<dbReference type="Proteomes" id="UP000507470">
    <property type="component" value="Unassembled WGS sequence"/>
</dbReference>
<reference evidence="4 5" key="1">
    <citation type="submission" date="2020-06" db="EMBL/GenBank/DDBJ databases">
        <authorList>
            <person name="Li R."/>
            <person name="Bekaert M."/>
        </authorList>
    </citation>
    <scope>NUCLEOTIDE SEQUENCE [LARGE SCALE GENOMIC DNA]</scope>
    <source>
        <strain evidence="5">wild</strain>
    </source>
</reference>
<dbReference type="SUPFAM" id="SSF57845">
    <property type="entry name" value="B-box zinc-binding domain"/>
    <property type="match status" value="1"/>
</dbReference>
<dbReference type="Gene3D" id="3.30.160.60">
    <property type="entry name" value="Classic Zinc Finger"/>
    <property type="match status" value="1"/>
</dbReference>
<evidence type="ECO:0000256" key="2">
    <source>
        <dbReference type="SAM" id="Coils"/>
    </source>
</evidence>